<organism evidence="2 3">
    <name type="scientific">Adhaeretor mobilis</name>
    <dbReference type="NCBI Taxonomy" id="1930276"/>
    <lineage>
        <taxon>Bacteria</taxon>
        <taxon>Pseudomonadati</taxon>
        <taxon>Planctomycetota</taxon>
        <taxon>Planctomycetia</taxon>
        <taxon>Pirellulales</taxon>
        <taxon>Lacipirellulaceae</taxon>
        <taxon>Adhaeretor</taxon>
    </lineage>
</organism>
<dbReference type="PANTHER" id="PTHR34047:SF8">
    <property type="entry name" value="PROTEIN YKFC"/>
    <property type="match status" value="1"/>
</dbReference>
<accession>A0A517MW54</accession>
<proteinExistence type="inferred from homology"/>
<reference evidence="2 3" key="1">
    <citation type="submission" date="2019-02" db="EMBL/GenBank/DDBJ databases">
        <title>Deep-cultivation of Planctomycetes and their phenomic and genomic characterization uncovers novel biology.</title>
        <authorList>
            <person name="Wiegand S."/>
            <person name="Jogler M."/>
            <person name="Boedeker C."/>
            <person name="Pinto D."/>
            <person name="Vollmers J."/>
            <person name="Rivas-Marin E."/>
            <person name="Kohn T."/>
            <person name="Peeters S.H."/>
            <person name="Heuer A."/>
            <person name="Rast P."/>
            <person name="Oberbeckmann S."/>
            <person name="Bunk B."/>
            <person name="Jeske O."/>
            <person name="Meyerdierks A."/>
            <person name="Storesund J.E."/>
            <person name="Kallscheuer N."/>
            <person name="Luecker S."/>
            <person name="Lage O.M."/>
            <person name="Pohl T."/>
            <person name="Merkel B.J."/>
            <person name="Hornburger P."/>
            <person name="Mueller R.-W."/>
            <person name="Bruemmer F."/>
            <person name="Labrenz M."/>
            <person name="Spormann A.M."/>
            <person name="Op den Camp H."/>
            <person name="Overmann J."/>
            <person name="Amann R."/>
            <person name="Jetten M.S.M."/>
            <person name="Mascher T."/>
            <person name="Medema M.H."/>
            <person name="Devos D.P."/>
            <person name="Kaster A.-K."/>
            <person name="Ovreas L."/>
            <person name="Rohde M."/>
            <person name="Galperin M.Y."/>
            <person name="Jogler C."/>
        </authorList>
    </citation>
    <scope>NUCLEOTIDE SEQUENCE [LARGE SCALE GENOMIC DNA]</scope>
    <source>
        <strain evidence="2 3">HG15A2</strain>
    </source>
</reference>
<keyword evidence="2" id="KW-0808">Transferase</keyword>
<gene>
    <name evidence="2" type="ORF">HG15A2_24040</name>
</gene>
<comment type="similarity">
    <text evidence="1">Belongs to the bacterial reverse transcriptase family.</text>
</comment>
<dbReference type="EMBL" id="CP036263">
    <property type="protein sequence ID" value="QDS99112.1"/>
    <property type="molecule type" value="Genomic_DNA"/>
</dbReference>
<dbReference type="InterPro" id="IPR051083">
    <property type="entry name" value="GrpII_Intron_Splice-Mob/Def"/>
</dbReference>
<dbReference type="AlphaFoldDB" id="A0A517MW54"/>
<keyword evidence="2" id="KW-0695">RNA-directed DNA polymerase</keyword>
<keyword evidence="2" id="KW-0548">Nucleotidyltransferase</keyword>
<name>A0A517MW54_9BACT</name>
<evidence type="ECO:0000313" key="2">
    <source>
        <dbReference type="EMBL" id="QDS99112.1"/>
    </source>
</evidence>
<dbReference type="KEGG" id="amob:HG15A2_24040"/>
<dbReference type="PANTHER" id="PTHR34047">
    <property type="entry name" value="NUCLEAR INTRON MATURASE 1, MITOCHONDRIAL-RELATED"/>
    <property type="match status" value="1"/>
</dbReference>
<dbReference type="Proteomes" id="UP000319852">
    <property type="component" value="Chromosome"/>
</dbReference>
<sequence>MAQQVEDGRVLKLVHRLLTAKVVLPDGTRTAADEGTPQGGPLSPLLSHIVLDELDWELERRGL</sequence>
<evidence type="ECO:0000313" key="3">
    <source>
        <dbReference type="Proteomes" id="UP000319852"/>
    </source>
</evidence>
<keyword evidence="3" id="KW-1185">Reference proteome</keyword>
<protein>
    <submittedName>
        <fullName evidence="2">Reverse transcriptase (RNA-dependent DNA polymerase)</fullName>
    </submittedName>
</protein>
<evidence type="ECO:0000256" key="1">
    <source>
        <dbReference type="ARBA" id="ARBA00034120"/>
    </source>
</evidence>
<dbReference type="GO" id="GO:0003964">
    <property type="term" value="F:RNA-directed DNA polymerase activity"/>
    <property type="evidence" value="ECO:0007669"/>
    <property type="project" value="UniProtKB-KW"/>
</dbReference>